<name>A0A1W0WFK8_HYPEX</name>
<reference evidence="4" key="1">
    <citation type="submission" date="2017-01" db="EMBL/GenBank/DDBJ databases">
        <title>Comparative genomics of anhydrobiosis in the tardigrade Hypsibius dujardini.</title>
        <authorList>
            <person name="Yoshida Y."/>
            <person name="Koutsovoulos G."/>
            <person name="Laetsch D."/>
            <person name="Stevens L."/>
            <person name="Kumar S."/>
            <person name="Horikawa D."/>
            <person name="Ishino K."/>
            <person name="Komine S."/>
            <person name="Tomita M."/>
            <person name="Blaxter M."/>
            <person name="Arakawa K."/>
        </authorList>
    </citation>
    <scope>NUCLEOTIDE SEQUENCE [LARGE SCALE GENOMIC DNA]</scope>
    <source>
        <strain evidence="4">Z151</strain>
    </source>
</reference>
<protein>
    <submittedName>
        <fullName evidence="3">Uncharacterized protein</fullName>
    </submittedName>
</protein>
<feature type="signal peptide" evidence="2">
    <location>
        <begin position="1"/>
        <end position="15"/>
    </location>
</feature>
<feature type="region of interest" description="Disordered" evidence="1">
    <location>
        <begin position="30"/>
        <end position="82"/>
    </location>
</feature>
<dbReference type="EMBL" id="MTYJ01000113">
    <property type="protein sequence ID" value="OQV13979.1"/>
    <property type="molecule type" value="Genomic_DNA"/>
</dbReference>
<comment type="caution">
    <text evidence="3">The sequence shown here is derived from an EMBL/GenBank/DDBJ whole genome shotgun (WGS) entry which is preliminary data.</text>
</comment>
<feature type="compositionally biased region" description="Low complexity" evidence="1">
    <location>
        <begin position="55"/>
        <end position="70"/>
    </location>
</feature>
<dbReference type="Proteomes" id="UP000192578">
    <property type="component" value="Unassembled WGS sequence"/>
</dbReference>
<organism evidence="3 4">
    <name type="scientific">Hypsibius exemplaris</name>
    <name type="common">Freshwater tardigrade</name>
    <dbReference type="NCBI Taxonomy" id="2072580"/>
    <lineage>
        <taxon>Eukaryota</taxon>
        <taxon>Metazoa</taxon>
        <taxon>Ecdysozoa</taxon>
        <taxon>Tardigrada</taxon>
        <taxon>Eutardigrada</taxon>
        <taxon>Parachela</taxon>
        <taxon>Hypsibioidea</taxon>
        <taxon>Hypsibiidae</taxon>
        <taxon>Hypsibius</taxon>
    </lineage>
</organism>
<evidence type="ECO:0000256" key="2">
    <source>
        <dbReference type="SAM" id="SignalP"/>
    </source>
</evidence>
<evidence type="ECO:0000313" key="3">
    <source>
        <dbReference type="EMBL" id="OQV13979.1"/>
    </source>
</evidence>
<dbReference type="AlphaFoldDB" id="A0A1W0WFK8"/>
<sequence length="127" mass="13359">MQGLIFAALVAGVATQQAAQQLVKVKAQPHQQHQPAAAPALPAHQWEEPAYSAKPNGQYGGQHPQYPGYGRQVAAESQAQRAVEEQQQLNARVLADNDFVFGVHPSIRSDANSTVAPVVVASTAAAG</sequence>
<keyword evidence="2" id="KW-0732">Signal</keyword>
<proteinExistence type="predicted"/>
<feature type="compositionally biased region" description="Low complexity" evidence="1">
    <location>
        <begin position="30"/>
        <end position="44"/>
    </location>
</feature>
<keyword evidence="4" id="KW-1185">Reference proteome</keyword>
<evidence type="ECO:0000256" key="1">
    <source>
        <dbReference type="SAM" id="MobiDB-lite"/>
    </source>
</evidence>
<accession>A0A1W0WFK8</accession>
<evidence type="ECO:0000313" key="4">
    <source>
        <dbReference type="Proteomes" id="UP000192578"/>
    </source>
</evidence>
<gene>
    <name evidence="3" type="ORF">BV898_11860</name>
</gene>
<feature type="chain" id="PRO_5012754528" evidence="2">
    <location>
        <begin position="16"/>
        <end position="127"/>
    </location>
</feature>